<keyword evidence="2" id="KW-1185">Reference proteome</keyword>
<dbReference type="AlphaFoldDB" id="A0AAE3GMC0"/>
<sequence>MTAEIQAIHKETSGPILLRHGQVGTILMSFDNRAYLVDFADAQGNTYAMETVPSEKLMQLVYEPLPAYA</sequence>
<comment type="caution">
    <text evidence="1">The sequence shown here is derived from an EMBL/GenBank/DDBJ whole genome shotgun (WGS) entry which is preliminary data.</text>
</comment>
<proteinExistence type="predicted"/>
<gene>
    <name evidence="1" type="ORF">NJ959_01950</name>
</gene>
<name>A0AAE3GMC0_9CYAN</name>
<accession>A0AAE3GMC0</accession>
<evidence type="ECO:0000313" key="1">
    <source>
        <dbReference type="EMBL" id="MCP2727235.1"/>
    </source>
</evidence>
<protein>
    <submittedName>
        <fullName evidence="1">DUF4926 domain-containing protein</fullName>
    </submittedName>
</protein>
<organism evidence="1 2">
    <name type="scientific">Limnofasciculus baicalensis BBK-W-15</name>
    <dbReference type="NCBI Taxonomy" id="2699891"/>
    <lineage>
        <taxon>Bacteria</taxon>
        <taxon>Bacillati</taxon>
        <taxon>Cyanobacteriota</taxon>
        <taxon>Cyanophyceae</taxon>
        <taxon>Coleofasciculales</taxon>
        <taxon>Coleofasciculaceae</taxon>
        <taxon>Limnofasciculus</taxon>
        <taxon>Limnofasciculus baicalensis</taxon>
    </lineage>
</organism>
<dbReference type="EMBL" id="JAMZMM010000009">
    <property type="protein sequence ID" value="MCP2727235.1"/>
    <property type="molecule type" value="Genomic_DNA"/>
</dbReference>
<dbReference type="Pfam" id="PF16277">
    <property type="entry name" value="DUF4926"/>
    <property type="match status" value="1"/>
</dbReference>
<reference evidence="1" key="1">
    <citation type="submission" date="2022-06" db="EMBL/GenBank/DDBJ databases">
        <title>New cyanobacteria of genus Symplocastrum in benthos of Lake Baikal.</title>
        <authorList>
            <person name="Sorokovikova E."/>
            <person name="Tikhonova I."/>
            <person name="Krasnopeev A."/>
            <person name="Evseev P."/>
            <person name="Gladkikh A."/>
            <person name="Belykh O."/>
        </authorList>
    </citation>
    <scope>NUCLEOTIDE SEQUENCE</scope>
    <source>
        <strain evidence="1">BBK-W-15</strain>
    </source>
</reference>
<dbReference type="Proteomes" id="UP001204953">
    <property type="component" value="Unassembled WGS sequence"/>
</dbReference>
<dbReference type="InterPro" id="IPR032568">
    <property type="entry name" value="DUF4926"/>
</dbReference>
<evidence type="ECO:0000313" key="2">
    <source>
        <dbReference type="Proteomes" id="UP001204953"/>
    </source>
</evidence>